<comment type="caution">
    <text evidence="1">The sequence shown here is derived from an EMBL/GenBank/DDBJ whole genome shotgun (WGS) entry which is preliminary data.</text>
</comment>
<keyword evidence="2" id="KW-1185">Reference proteome</keyword>
<evidence type="ECO:0000313" key="1">
    <source>
        <dbReference type="EMBL" id="CAG9953901.1"/>
    </source>
</evidence>
<dbReference type="Proteomes" id="UP000836387">
    <property type="component" value="Unassembled WGS sequence"/>
</dbReference>
<name>A0ACA9UKS6_BIOOC</name>
<reference evidence="1" key="1">
    <citation type="submission" date="2020-04" db="EMBL/GenBank/DDBJ databases">
        <authorList>
            <person name="Broberg M."/>
        </authorList>
    </citation>
    <scope>NUCLEOTIDE SEQUENCE</scope>
</reference>
<evidence type="ECO:0000313" key="2">
    <source>
        <dbReference type="Proteomes" id="UP000836387"/>
    </source>
</evidence>
<organism evidence="1 2">
    <name type="scientific">Clonostachys rosea f. rosea IK726</name>
    <dbReference type="NCBI Taxonomy" id="1349383"/>
    <lineage>
        <taxon>Eukaryota</taxon>
        <taxon>Fungi</taxon>
        <taxon>Dikarya</taxon>
        <taxon>Ascomycota</taxon>
        <taxon>Pezizomycotina</taxon>
        <taxon>Sordariomycetes</taxon>
        <taxon>Hypocreomycetidae</taxon>
        <taxon>Hypocreales</taxon>
        <taxon>Bionectriaceae</taxon>
        <taxon>Clonostachys</taxon>
    </lineage>
</organism>
<proteinExistence type="predicted"/>
<gene>
    <name evidence="1" type="ORF">CRV2_00018406</name>
</gene>
<reference evidence="1" key="2">
    <citation type="submission" date="2021-10" db="EMBL/GenBank/DDBJ databases">
        <authorList>
            <person name="Piombo E."/>
        </authorList>
    </citation>
    <scope>NUCLEOTIDE SEQUENCE</scope>
</reference>
<dbReference type="EMBL" id="CADEHS020000547">
    <property type="protein sequence ID" value="CAG9953901.1"/>
    <property type="molecule type" value="Genomic_DNA"/>
</dbReference>
<sequence>MLLAKEELRQYPERLAKFLATSGVTITYTTPTQYAAMLLHGKQSLRSCKNYRTAIFAGEALPARLVREVYDLGCEGLKIYNEFGPTEATVQTTFYLCPYPSTDDAIPIGYGLPNCSHYVVDPNLHPVPATVLGELCEGGPQISSGYINRPDATSHAFVKNNLASDEILRLGWTTLYSTGDRARFLQDGQLEYRGRISGDHQIKLRGYRIELGEIENLIMEALQDFNLEVVADAAVVPRRVALPTEDPELVDDRQLIAFLATARRVSNRDEIVNAIHSSLVAKLNSYMLPNGYHVTDALPTLPSGKRDRRALTTMDLDLVFPTNNSNATQSNSIEINKGGKLLEAVIDIFRRVLKLKAEQVVNGSSSFFELGGHSMLVLRLVSQLKRGFSISLDVREVFSDLTPYGVARVVADKAGLQTPPAPVVTEASGIDWQKEALLPDESAYYPSLGDRVVTQSDRILLTGADSVVGCHLLVRLLNYHPNVRITVLGIESPLSLQLIEQTIQNDRLILVDTKSLHDRVDVSPGCLAEPNLGLGEEDFRTLSQSTTRIYHFGSQISLVKSFNDLKQANILATRDLIRLAAMNPTCSIHYLSSWSVAHLQRWKTTKYLDVGSSDEIFKDERVPDHFFPTGSDFAYFKTRWAAEMLLSQASERGIPTNIYRTSGLDHESTNSEGNFFLKLVQSMVDTRAIADFGHGEGISIDFVTPDYVATSVLHLAKFAKIDKGPSQVFHIRNPSAVSLRQLPDVLRQYNSSIGEFKFVSIEKWLELASENDELNSRVTQAYLDLGHEMFSLDDSKTRKLLETSPELRSIQAAPLPRILVDVVASD</sequence>
<accession>A0ACA9UKS6</accession>
<protein>
    <submittedName>
        <fullName evidence="1">Uncharacterized protein</fullName>
    </submittedName>
</protein>